<feature type="transmembrane region" description="Helical" evidence="1">
    <location>
        <begin position="316"/>
        <end position="336"/>
    </location>
</feature>
<feature type="transmembrane region" description="Helical" evidence="1">
    <location>
        <begin position="12"/>
        <end position="30"/>
    </location>
</feature>
<dbReference type="PANTHER" id="PTHR11161:SF0">
    <property type="entry name" value="O-ACYLTRANSFERASE LIKE PROTEIN"/>
    <property type="match status" value="1"/>
</dbReference>
<feature type="domain" description="Acyltransferase 3" evidence="2">
    <location>
        <begin position="10"/>
        <end position="330"/>
    </location>
</feature>
<evidence type="ECO:0000259" key="2">
    <source>
        <dbReference type="Pfam" id="PF01757"/>
    </source>
</evidence>
<keyword evidence="3" id="KW-0012">Acyltransferase</keyword>
<feature type="transmembrane region" description="Helical" evidence="1">
    <location>
        <begin position="231"/>
        <end position="247"/>
    </location>
</feature>
<dbReference type="OrthoDB" id="8956208at2"/>
<reference evidence="3 4" key="1">
    <citation type="submission" date="2019-01" db="EMBL/GenBank/DDBJ databases">
        <title>Zoogloea oleivorans genome sequencing and assembly.</title>
        <authorList>
            <person name="Tancsics A."/>
            <person name="Farkas M."/>
            <person name="Kriszt B."/>
            <person name="Maroti G."/>
            <person name="Horvath B."/>
        </authorList>
    </citation>
    <scope>NUCLEOTIDE SEQUENCE [LARGE SCALE GENOMIC DNA]</scope>
    <source>
        <strain evidence="3 4">Buc</strain>
    </source>
</reference>
<evidence type="ECO:0000256" key="1">
    <source>
        <dbReference type="SAM" id="Phobius"/>
    </source>
</evidence>
<dbReference type="InterPro" id="IPR002656">
    <property type="entry name" value="Acyl_transf_3_dom"/>
</dbReference>
<sequence length="372" mass="39934">MRSNASRMPAVDALKAIACVLIVLHHLAFYGPMADIAKPLMPALIEGLDIYARMAVQVFLVVSGFLFAAKFAPHGVASIKAPLNLLLQRYTRLVVPYSAALLLAVCCSAVAGVWMDHHSLSAAPDLPQLLAHVLLLHDLLDQEALSAGVWYVAIDFQLFALAILLLWLPGRFAGHHPWLKAAAPLLIGGMTIASLFGFNRDNLWDESAFYFFGAFGLGIMAWWASGRTYAGRWLGLLALLATAALAVDFRERIAIAAGVMLFLGLARASGFLNTLPVPAPLLALSRISYSVFLVHFPLCLLVNATITTLFPANPVINALGMVIALALSIAGGALFYRRIESYPFPNRMRLLFPAGVVAGGWLTALAAANFGG</sequence>
<keyword evidence="4" id="KW-1185">Reference proteome</keyword>
<dbReference type="EMBL" id="SDKK01000015">
    <property type="protein sequence ID" value="TYC54984.1"/>
    <property type="molecule type" value="Genomic_DNA"/>
</dbReference>
<protein>
    <submittedName>
        <fullName evidence="3">Acyltransferase</fullName>
    </submittedName>
</protein>
<keyword evidence="3" id="KW-0808">Transferase</keyword>
<feature type="transmembrane region" description="Helical" evidence="1">
    <location>
        <begin position="93"/>
        <end position="115"/>
    </location>
</feature>
<dbReference type="InterPro" id="IPR052728">
    <property type="entry name" value="O2_lipid_transport_reg"/>
</dbReference>
<feature type="transmembrane region" description="Helical" evidence="1">
    <location>
        <begin position="50"/>
        <end position="72"/>
    </location>
</feature>
<dbReference type="Pfam" id="PF01757">
    <property type="entry name" value="Acyl_transf_3"/>
    <property type="match status" value="1"/>
</dbReference>
<dbReference type="Proteomes" id="UP000389128">
    <property type="component" value="Unassembled WGS sequence"/>
</dbReference>
<name>A0A6C2CLE5_9RHOO</name>
<dbReference type="RefSeq" id="WP_148580116.1">
    <property type="nucleotide sequence ID" value="NZ_SDKK01000015.1"/>
</dbReference>
<keyword evidence="1" id="KW-0812">Transmembrane</keyword>
<feature type="transmembrane region" description="Helical" evidence="1">
    <location>
        <begin position="287"/>
        <end position="310"/>
    </location>
</feature>
<accession>A0A6C2CLE5</accession>
<dbReference type="AlphaFoldDB" id="A0A6C2CLE5"/>
<feature type="transmembrane region" description="Helical" evidence="1">
    <location>
        <begin position="348"/>
        <end position="370"/>
    </location>
</feature>
<proteinExistence type="predicted"/>
<dbReference type="GO" id="GO:0016747">
    <property type="term" value="F:acyltransferase activity, transferring groups other than amino-acyl groups"/>
    <property type="evidence" value="ECO:0007669"/>
    <property type="project" value="InterPro"/>
</dbReference>
<feature type="transmembrane region" description="Helical" evidence="1">
    <location>
        <begin position="253"/>
        <end position="275"/>
    </location>
</feature>
<feature type="transmembrane region" description="Helical" evidence="1">
    <location>
        <begin position="148"/>
        <end position="166"/>
    </location>
</feature>
<comment type="caution">
    <text evidence="3">The sequence shown here is derived from an EMBL/GenBank/DDBJ whole genome shotgun (WGS) entry which is preliminary data.</text>
</comment>
<organism evidence="3 4">
    <name type="scientific">Zoogloea oleivorans</name>
    <dbReference type="NCBI Taxonomy" id="1552750"/>
    <lineage>
        <taxon>Bacteria</taxon>
        <taxon>Pseudomonadati</taxon>
        <taxon>Pseudomonadota</taxon>
        <taxon>Betaproteobacteria</taxon>
        <taxon>Rhodocyclales</taxon>
        <taxon>Zoogloeaceae</taxon>
        <taxon>Zoogloea</taxon>
    </lineage>
</organism>
<keyword evidence="1" id="KW-0472">Membrane</keyword>
<keyword evidence="1" id="KW-1133">Transmembrane helix</keyword>
<feature type="transmembrane region" description="Helical" evidence="1">
    <location>
        <begin position="208"/>
        <end position="224"/>
    </location>
</feature>
<dbReference type="PANTHER" id="PTHR11161">
    <property type="entry name" value="O-ACYLTRANSFERASE"/>
    <property type="match status" value="1"/>
</dbReference>
<feature type="transmembrane region" description="Helical" evidence="1">
    <location>
        <begin position="178"/>
        <end position="196"/>
    </location>
</feature>
<gene>
    <name evidence="3" type="ORF">ETQ85_16165</name>
</gene>
<evidence type="ECO:0000313" key="4">
    <source>
        <dbReference type="Proteomes" id="UP000389128"/>
    </source>
</evidence>
<evidence type="ECO:0000313" key="3">
    <source>
        <dbReference type="EMBL" id="TYC54984.1"/>
    </source>
</evidence>